<keyword evidence="7" id="KW-1185">Reference proteome</keyword>
<comment type="similarity">
    <text evidence="1">Belongs to the bacterial solute-binding protein 5 family.</text>
</comment>
<dbReference type="Gene3D" id="3.90.76.10">
    <property type="entry name" value="Dipeptide-binding Protein, Domain 1"/>
    <property type="match status" value="1"/>
</dbReference>
<evidence type="ECO:0000313" key="7">
    <source>
        <dbReference type="Proteomes" id="UP000295361"/>
    </source>
</evidence>
<feature type="signal peptide" evidence="4">
    <location>
        <begin position="1"/>
        <end position="24"/>
    </location>
</feature>
<reference evidence="6 7" key="1">
    <citation type="submission" date="2019-03" db="EMBL/GenBank/DDBJ databases">
        <title>Genomic Encyclopedia of Type Strains, Phase IV (KMG-IV): sequencing the most valuable type-strain genomes for metagenomic binning, comparative biology and taxonomic classification.</title>
        <authorList>
            <person name="Goeker M."/>
        </authorList>
    </citation>
    <scope>NUCLEOTIDE SEQUENCE [LARGE SCALE GENOMIC DNA]</scope>
    <source>
        <strain evidence="6 7">DSM 16998</strain>
    </source>
</reference>
<keyword evidence="2" id="KW-0813">Transport</keyword>
<dbReference type="GO" id="GO:0015833">
    <property type="term" value="P:peptide transport"/>
    <property type="evidence" value="ECO:0007669"/>
    <property type="project" value="TreeGrafter"/>
</dbReference>
<dbReference type="Pfam" id="PF00496">
    <property type="entry name" value="SBP_bac_5"/>
    <property type="match status" value="1"/>
</dbReference>
<evidence type="ECO:0000256" key="4">
    <source>
        <dbReference type="SAM" id="SignalP"/>
    </source>
</evidence>
<dbReference type="InParanoid" id="A0A4R6QIS0"/>
<dbReference type="PANTHER" id="PTHR30290:SF9">
    <property type="entry name" value="OLIGOPEPTIDE-BINDING PROTEIN APPA"/>
    <property type="match status" value="1"/>
</dbReference>
<dbReference type="GO" id="GO:0030288">
    <property type="term" value="C:outer membrane-bounded periplasmic space"/>
    <property type="evidence" value="ECO:0007669"/>
    <property type="project" value="UniProtKB-ARBA"/>
</dbReference>
<evidence type="ECO:0000256" key="1">
    <source>
        <dbReference type="ARBA" id="ARBA00005695"/>
    </source>
</evidence>
<keyword evidence="3 4" id="KW-0732">Signal</keyword>
<dbReference type="AlphaFoldDB" id="A0A4R6QIS0"/>
<evidence type="ECO:0000256" key="3">
    <source>
        <dbReference type="ARBA" id="ARBA00022729"/>
    </source>
</evidence>
<comment type="caution">
    <text evidence="6">The sequence shown here is derived from an EMBL/GenBank/DDBJ whole genome shotgun (WGS) entry which is preliminary data.</text>
</comment>
<dbReference type="InterPro" id="IPR039424">
    <property type="entry name" value="SBP_5"/>
</dbReference>
<dbReference type="PIRSF" id="PIRSF002741">
    <property type="entry name" value="MppA"/>
    <property type="match status" value="1"/>
</dbReference>
<dbReference type="OrthoDB" id="9801799at2"/>
<evidence type="ECO:0000259" key="5">
    <source>
        <dbReference type="Pfam" id="PF00496"/>
    </source>
</evidence>
<protein>
    <submittedName>
        <fullName evidence="6">Peptide/nickel transport system substrate-binding protein</fullName>
    </submittedName>
</protein>
<dbReference type="Proteomes" id="UP000295361">
    <property type="component" value="Unassembled WGS sequence"/>
</dbReference>
<dbReference type="GO" id="GO:0043190">
    <property type="term" value="C:ATP-binding cassette (ABC) transporter complex"/>
    <property type="evidence" value="ECO:0007669"/>
    <property type="project" value="InterPro"/>
</dbReference>
<gene>
    <name evidence="6" type="ORF">DES47_105268</name>
</gene>
<dbReference type="RefSeq" id="WP_133702443.1">
    <property type="nucleotide sequence ID" value="NZ_SNXS01000005.1"/>
</dbReference>
<accession>A0A4R6QIS0</accession>
<dbReference type="CDD" id="cd08498">
    <property type="entry name" value="PBP2_NikA_DppA_OppA_like_2"/>
    <property type="match status" value="1"/>
</dbReference>
<dbReference type="SUPFAM" id="SSF53850">
    <property type="entry name" value="Periplasmic binding protein-like II"/>
    <property type="match status" value="1"/>
</dbReference>
<proteinExistence type="inferred from homology"/>
<dbReference type="Gene3D" id="3.10.105.10">
    <property type="entry name" value="Dipeptide-binding Protein, Domain 3"/>
    <property type="match status" value="1"/>
</dbReference>
<dbReference type="InterPro" id="IPR000914">
    <property type="entry name" value="SBP_5_dom"/>
</dbReference>
<evidence type="ECO:0000256" key="2">
    <source>
        <dbReference type="ARBA" id="ARBA00022448"/>
    </source>
</evidence>
<dbReference type="InterPro" id="IPR030678">
    <property type="entry name" value="Peptide/Ni-bd"/>
</dbReference>
<dbReference type="EMBL" id="SNXS01000005">
    <property type="protein sequence ID" value="TDP63264.1"/>
    <property type="molecule type" value="Genomic_DNA"/>
</dbReference>
<dbReference type="GO" id="GO:1904680">
    <property type="term" value="F:peptide transmembrane transporter activity"/>
    <property type="evidence" value="ECO:0007669"/>
    <property type="project" value="TreeGrafter"/>
</dbReference>
<dbReference type="Gene3D" id="3.40.190.10">
    <property type="entry name" value="Periplasmic binding protein-like II"/>
    <property type="match status" value="1"/>
</dbReference>
<evidence type="ECO:0000313" key="6">
    <source>
        <dbReference type="EMBL" id="TDP63264.1"/>
    </source>
</evidence>
<name>A0A4R6QIS0_9BURK</name>
<sequence length="528" mass="58941">MKSLFKPGIVGAAVLLALSVNAQAQTLRWSSQGDAQTLDPHSQNESSTNMINGQVYERLTLRDKNLIIGPGLATEWQQVTPLLWRFKLRPNVKFHDGTAFTADDVVYSINRAKEPTSQIAVYANALGAPRKVDDLTVEFVLTAPNPIFLQHLDSMWMMSKSWSEKNRVTKPLDFKAKEESFAATNMNGTGPFMLVSRAPGIKTTYKRNPNWWGTPQGNVQEIVYTPIGNDATRLAALVSGELDFVLDPAPRDVPRLRNTAGVKLVDGVENRIVFIGMDQARDKLLYGNVPGDKNPFKDVRVRRALYQAVDIETMRTKLMNGQSAPTGGLTPSPLGAFNDPEIEKRLPYDMAAARKLMAEAGYADGFEVTLDCPNNRYINDEEICLALASMWAQLKVKVKVAAQQRVTYFPKIEKLDTSMYMLGWGGAITDAETTFTPVLRNRGEKGVGSYNYGNSKNDKFDALAAQSSVEPDPKKREELIRAALREYKDQVHVIPLHRQVIPWAARTNVNVVHRPDNWFEVSWVTIGK</sequence>
<dbReference type="PANTHER" id="PTHR30290">
    <property type="entry name" value="PERIPLASMIC BINDING COMPONENT OF ABC TRANSPORTER"/>
    <property type="match status" value="1"/>
</dbReference>
<organism evidence="6 7">
    <name type="scientific">Roseateles toxinivorans</name>
    <dbReference type="NCBI Taxonomy" id="270368"/>
    <lineage>
        <taxon>Bacteria</taxon>
        <taxon>Pseudomonadati</taxon>
        <taxon>Pseudomonadota</taxon>
        <taxon>Betaproteobacteria</taxon>
        <taxon>Burkholderiales</taxon>
        <taxon>Sphaerotilaceae</taxon>
        <taxon>Roseateles</taxon>
    </lineage>
</organism>
<feature type="domain" description="Solute-binding protein family 5" evidence="5">
    <location>
        <begin position="69"/>
        <end position="443"/>
    </location>
</feature>
<feature type="chain" id="PRO_5020873917" evidence="4">
    <location>
        <begin position="25"/>
        <end position="528"/>
    </location>
</feature>